<dbReference type="FunFam" id="3.90.230.10:FF:000002">
    <property type="entry name" value="Xaa-Pro aminopeptidase 3"/>
    <property type="match status" value="1"/>
</dbReference>
<dbReference type="Gene3D" id="3.40.350.10">
    <property type="entry name" value="Creatinase/prolidase N-terminal domain"/>
    <property type="match status" value="1"/>
</dbReference>
<dbReference type="InterPro" id="IPR000994">
    <property type="entry name" value="Pept_M24"/>
</dbReference>
<dbReference type="STRING" id="549789.NIES30_11755"/>
<dbReference type="Pfam" id="PF05195">
    <property type="entry name" value="AMP_N"/>
    <property type="match status" value="1"/>
</dbReference>
<dbReference type="GO" id="GO:0006508">
    <property type="term" value="P:proteolysis"/>
    <property type="evidence" value="ECO:0007669"/>
    <property type="project" value="TreeGrafter"/>
</dbReference>
<evidence type="ECO:0000256" key="1">
    <source>
        <dbReference type="ARBA" id="ARBA00001424"/>
    </source>
</evidence>
<dbReference type="SUPFAM" id="SSF53092">
    <property type="entry name" value="Creatinase/prolidase N-terminal domain"/>
    <property type="match status" value="1"/>
</dbReference>
<evidence type="ECO:0000256" key="3">
    <source>
        <dbReference type="ARBA" id="ARBA00008766"/>
    </source>
</evidence>
<evidence type="ECO:0000256" key="10">
    <source>
        <dbReference type="ARBA" id="ARBA00081411"/>
    </source>
</evidence>
<name>A0A1U7J5Z6_9CYAN</name>
<reference evidence="13 14" key="1">
    <citation type="submission" date="2016-11" db="EMBL/GenBank/DDBJ databases">
        <title>Draft Genome Sequences of Nine Cyanobacterial Strains from Diverse Habitats.</title>
        <authorList>
            <person name="Zhu T."/>
            <person name="Hou S."/>
            <person name="Lu X."/>
            <person name="Hess W.R."/>
        </authorList>
    </citation>
    <scope>NUCLEOTIDE SEQUENCE [LARGE SCALE GENOMIC DNA]</scope>
    <source>
        <strain evidence="13 14">NIES-30</strain>
    </source>
</reference>
<accession>A0A1U7J5Z6</accession>
<comment type="similarity">
    <text evidence="3 11">Belongs to the peptidase M24B family.</text>
</comment>
<dbReference type="GO" id="GO:0030145">
    <property type="term" value="F:manganese ion binding"/>
    <property type="evidence" value="ECO:0007669"/>
    <property type="project" value="InterPro"/>
</dbReference>
<evidence type="ECO:0000313" key="14">
    <source>
        <dbReference type="Proteomes" id="UP000185557"/>
    </source>
</evidence>
<dbReference type="InterPro" id="IPR029149">
    <property type="entry name" value="Creatin/AminoP/Spt16_N"/>
</dbReference>
<keyword evidence="13" id="KW-0645">Protease</keyword>
<comment type="caution">
    <text evidence="13">The sequence shown here is derived from an EMBL/GenBank/DDBJ whole genome shotgun (WGS) entry which is preliminary data.</text>
</comment>
<gene>
    <name evidence="13" type="ORF">NIES30_11755</name>
</gene>
<dbReference type="RefSeq" id="WP_073608613.1">
    <property type="nucleotide sequence ID" value="NZ_MRCG01000007.1"/>
</dbReference>
<evidence type="ECO:0000256" key="2">
    <source>
        <dbReference type="ARBA" id="ARBA00001936"/>
    </source>
</evidence>
<evidence type="ECO:0000256" key="4">
    <source>
        <dbReference type="ARBA" id="ARBA00012574"/>
    </source>
</evidence>
<keyword evidence="7" id="KW-0464">Manganese</keyword>
<keyword evidence="14" id="KW-1185">Reference proteome</keyword>
<dbReference type="GO" id="GO:0070006">
    <property type="term" value="F:metalloaminopeptidase activity"/>
    <property type="evidence" value="ECO:0007669"/>
    <property type="project" value="InterPro"/>
</dbReference>
<feature type="domain" description="Aminopeptidase P N-terminal" evidence="12">
    <location>
        <begin position="1"/>
        <end position="133"/>
    </location>
</feature>
<dbReference type="InterPro" id="IPR036005">
    <property type="entry name" value="Creatinase/aminopeptidase-like"/>
</dbReference>
<evidence type="ECO:0000259" key="12">
    <source>
        <dbReference type="SMART" id="SM01011"/>
    </source>
</evidence>
<keyword evidence="13" id="KW-0031">Aminopeptidase</keyword>
<dbReference type="OrthoDB" id="9806388at2"/>
<evidence type="ECO:0000256" key="7">
    <source>
        <dbReference type="ARBA" id="ARBA00023211"/>
    </source>
</evidence>
<evidence type="ECO:0000256" key="6">
    <source>
        <dbReference type="ARBA" id="ARBA00022801"/>
    </source>
</evidence>
<evidence type="ECO:0000256" key="9">
    <source>
        <dbReference type="ARBA" id="ARBA00075356"/>
    </source>
</evidence>
<sequence>MTSSYAHRRQRAMDLIGGGTAVFASAPPAVMHNDVDYPFRQDSNFYYLTGFNEPGAVAVLAPHHDEHRFVLFVRPKDPEKETWSGYRVGVELAKERFGADQVYPIGELDEHLPKYLEKADRLYYHFGHDQALNNTVMRHWQRLLATYYKRGTGPVAIEDATLMMQTLRRVKSAEELDLLRRAIAIAAKAHNHARDITRPGRFEYEIQAEMEHIFRLEGAMGPAYTSIVASGANACILHYVENNCQMQEGDLLLIDAGCAYDYYNADITRTFPVGGRFSDEQRILYELVLEAQLRAIAAVKPGAPFNEFHDAATRTITEGLVELGLLTGSVDTLIEEKKHKAFFMHGTGHFLGLDVHDAGILRNADKTWKPFEVGNVVTVEPGIYISPTYEPVEGQPQIDDRWRGIGIRIEDDVLVTETGCEVLTAAVPKALEDMER</sequence>
<comment type="catalytic activity">
    <reaction evidence="1">
        <text>Release of any N-terminal amino acid, including proline, that is linked to proline, even from a dipeptide or tripeptide.</text>
        <dbReference type="EC" id="3.4.11.9"/>
    </reaction>
</comment>
<dbReference type="EMBL" id="MRCG01000007">
    <property type="protein sequence ID" value="OKH48159.1"/>
    <property type="molecule type" value="Genomic_DNA"/>
</dbReference>
<dbReference type="AlphaFoldDB" id="A0A1U7J5Z6"/>
<dbReference type="InterPro" id="IPR001131">
    <property type="entry name" value="Peptidase_M24B_aminopep-P_CS"/>
</dbReference>
<dbReference type="PROSITE" id="PS00491">
    <property type="entry name" value="PROLINE_PEPTIDASE"/>
    <property type="match status" value="1"/>
</dbReference>
<dbReference type="Pfam" id="PF00557">
    <property type="entry name" value="Peptidase_M24"/>
    <property type="match status" value="1"/>
</dbReference>
<dbReference type="PANTHER" id="PTHR43226:SF4">
    <property type="entry name" value="XAA-PRO AMINOPEPTIDASE 3"/>
    <property type="match status" value="1"/>
</dbReference>
<dbReference type="SUPFAM" id="SSF55920">
    <property type="entry name" value="Creatinase/aminopeptidase"/>
    <property type="match status" value="1"/>
</dbReference>
<dbReference type="CDD" id="cd01087">
    <property type="entry name" value="Prolidase"/>
    <property type="match status" value="1"/>
</dbReference>
<dbReference type="SMART" id="SM01011">
    <property type="entry name" value="AMP_N"/>
    <property type="match status" value="1"/>
</dbReference>
<keyword evidence="6" id="KW-0378">Hydrolase</keyword>
<dbReference type="EC" id="3.4.11.9" evidence="4"/>
<evidence type="ECO:0000256" key="11">
    <source>
        <dbReference type="RuleBase" id="RU000590"/>
    </source>
</evidence>
<proteinExistence type="inferred from homology"/>
<dbReference type="PANTHER" id="PTHR43226">
    <property type="entry name" value="XAA-PRO AMINOPEPTIDASE 3"/>
    <property type="match status" value="1"/>
</dbReference>
<dbReference type="InterPro" id="IPR007865">
    <property type="entry name" value="Aminopep_P_N"/>
</dbReference>
<organism evidence="13 14">
    <name type="scientific">Phormidium tenue NIES-30</name>
    <dbReference type="NCBI Taxonomy" id="549789"/>
    <lineage>
        <taxon>Bacteria</taxon>
        <taxon>Bacillati</taxon>
        <taxon>Cyanobacteriota</taxon>
        <taxon>Cyanophyceae</taxon>
        <taxon>Oscillatoriophycideae</taxon>
        <taxon>Oscillatoriales</taxon>
        <taxon>Oscillatoriaceae</taxon>
        <taxon>Phormidium</taxon>
    </lineage>
</organism>
<evidence type="ECO:0000256" key="8">
    <source>
        <dbReference type="ARBA" id="ARBA00069363"/>
    </source>
</evidence>
<comment type="cofactor">
    <cofactor evidence="2">
        <name>Mn(2+)</name>
        <dbReference type="ChEBI" id="CHEBI:29035"/>
    </cofactor>
</comment>
<evidence type="ECO:0000313" key="13">
    <source>
        <dbReference type="EMBL" id="OKH48159.1"/>
    </source>
</evidence>
<evidence type="ECO:0000256" key="5">
    <source>
        <dbReference type="ARBA" id="ARBA00022723"/>
    </source>
</evidence>
<protein>
    <recommendedName>
        <fullName evidence="8">Xaa-Pro aminopeptidase</fullName>
        <ecNumber evidence="4">3.4.11.9</ecNumber>
    </recommendedName>
    <alternativeName>
        <fullName evidence="9">Aminopeptidase P II</fullName>
    </alternativeName>
    <alternativeName>
        <fullName evidence="10">X-Pro aminopeptidase</fullName>
    </alternativeName>
</protein>
<dbReference type="Proteomes" id="UP000185557">
    <property type="component" value="Unassembled WGS sequence"/>
</dbReference>
<dbReference type="GO" id="GO:0005829">
    <property type="term" value="C:cytosol"/>
    <property type="evidence" value="ECO:0007669"/>
    <property type="project" value="TreeGrafter"/>
</dbReference>
<dbReference type="InterPro" id="IPR052433">
    <property type="entry name" value="X-Pro_dipept-like"/>
</dbReference>
<dbReference type="Gene3D" id="3.90.230.10">
    <property type="entry name" value="Creatinase/methionine aminopeptidase superfamily"/>
    <property type="match status" value="1"/>
</dbReference>
<keyword evidence="5 11" id="KW-0479">Metal-binding</keyword>